<dbReference type="Proteomes" id="UP000076761">
    <property type="component" value="Unassembled WGS sequence"/>
</dbReference>
<feature type="compositionally biased region" description="Basic residues" evidence="4">
    <location>
        <begin position="74"/>
        <end position="83"/>
    </location>
</feature>
<dbReference type="InterPro" id="IPR036910">
    <property type="entry name" value="HMG_box_dom_sf"/>
</dbReference>
<keyword evidence="7" id="KW-1185">Reference proteome</keyword>
<evidence type="ECO:0000256" key="4">
    <source>
        <dbReference type="SAM" id="MobiDB-lite"/>
    </source>
</evidence>
<dbReference type="PANTHER" id="PTHR45789:SF2">
    <property type="entry name" value="FI18025P1"/>
    <property type="match status" value="1"/>
</dbReference>
<evidence type="ECO:0000313" key="6">
    <source>
        <dbReference type="EMBL" id="KZT22099.1"/>
    </source>
</evidence>
<organism evidence="6 7">
    <name type="scientific">Neolentinus lepideus HHB14362 ss-1</name>
    <dbReference type="NCBI Taxonomy" id="1314782"/>
    <lineage>
        <taxon>Eukaryota</taxon>
        <taxon>Fungi</taxon>
        <taxon>Dikarya</taxon>
        <taxon>Basidiomycota</taxon>
        <taxon>Agaricomycotina</taxon>
        <taxon>Agaricomycetes</taxon>
        <taxon>Gloeophyllales</taxon>
        <taxon>Gloeophyllaceae</taxon>
        <taxon>Neolentinus</taxon>
    </lineage>
</organism>
<evidence type="ECO:0000259" key="5">
    <source>
        <dbReference type="PROSITE" id="PS50118"/>
    </source>
</evidence>
<dbReference type="STRING" id="1314782.A0A165Q9C5"/>
<dbReference type="GO" id="GO:0000981">
    <property type="term" value="F:DNA-binding transcription factor activity, RNA polymerase II-specific"/>
    <property type="evidence" value="ECO:0007669"/>
    <property type="project" value="TreeGrafter"/>
</dbReference>
<feature type="region of interest" description="Disordered" evidence="4">
    <location>
        <begin position="200"/>
        <end position="219"/>
    </location>
</feature>
<dbReference type="AlphaFoldDB" id="A0A165Q9C5"/>
<gene>
    <name evidence="6" type="ORF">NEOLEDRAFT_1181163</name>
</gene>
<name>A0A165Q9C5_9AGAM</name>
<dbReference type="InParanoid" id="A0A165Q9C5"/>
<dbReference type="GO" id="GO:0005634">
    <property type="term" value="C:nucleus"/>
    <property type="evidence" value="ECO:0007669"/>
    <property type="project" value="UniProtKB-UniRule"/>
</dbReference>
<sequence length="383" mass="42930">MGRAAFGGWETSETLDLGVDHLFLPTVQDSTPPSSSSATSTPNHAALSPATSSSPPNAYSAFSSPVPTIGKPTSHARKRKPGHIPRPPNAFMIFRSDFCATRVVTEKIERDHRHISRIAGFVWNKMSDEERKPFVTKAREVKEQHAKYYPDYKYSPTCSKGKGTKRRVRRDGAEDQARCATVANLVLQGIQGDELERRLKEEETGSRIAPKNAPKTRAYHRPAVKYEPTPAPSIKYESPHFPGLEFESESSPAELDMSAFIPTEDIPELDISSPGFTPQMEAETSFLGGLLDQRAYPVMHRAVGELYLSPRQLPQTGMLWYPEGSSQAQPAFDFQQTHVDWAKLELQIPPIEPDIFQNPYPFGEPGKEMEEMEAEMQNYFNYP</sequence>
<proteinExistence type="predicted"/>
<dbReference type="PROSITE" id="PS50118">
    <property type="entry name" value="HMG_BOX_2"/>
    <property type="match status" value="1"/>
</dbReference>
<keyword evidence="2 3" id="KW-0539">Nucleus</keyword>
<dbReference type="InterPro" id="IPR009071">
    <property type="entry name" value="HMG_box_dom"/>
</dbReference>
<dbReference type="SUPFAM" id="SSF47095">
    <property type="entry name" value="HMG-box"/>
    <property type="match status" value="1"/>
</dbReference>
<accession>A0A165Q9C5</accession>
<dbReference type="SMART" id="SM00398">
    <property type="entry name" value="HMG"/>
    <property type="match status" value="1"/>
</dbReference>
<dbReference type="OrthoDB" id="6247875at2759"/>
<feature type="compositionally biased region" description="Low complexity" evidence="4">
    <location>
        <begin position="30"/>
        <end position="61"/>
    </location>
</feature>
<dbReference type="EMBL" id="KV425599">
    <property type="protein sequence ID" value="KZT22099.1"/>
    <property type="molecule type" value="Genomic_DNA"/>
</dbReference>
<evidence type="ECO:0000256" key="2">
    <source>
        <dbReference type="ARBA" id="ARBA00023242"/>
    </source>
</evidence>
<feature type="domain" description="HMG box" evidence="5">
    <location>
        <begin position="84"/>
        <end position="153"/>
    </location>
</feature>
<dbReference type="Pfam" id="PF00505">
    <property type="entry name" value="HMG_box"/>
    <property type="match status" value="1"/>
</dbReference>
<dbReference type="PANTHER" id="PTHR45789">
    <property type="entry name" value="FI18025P1"/>
    <property type="match status" value="1"/>
</dbReference>
<keyword evidence="1 3" id="KW-0238">DNA-binding</keyword>
<dbReference type="GO" id="GO:0000978">
    <property type="term" value="F:RNA polymerase II cis-regulatory region sequence-specific DNA binding"/>
    <property type="evidence" value="ECO:0007669"/>
    <property type="project" value="TreeGrafter"/>
</dbReference>
<evidence type="ECO:0000256" key="1">
    <source>
        <dbReference type="ARBA" id="ARBA00023125"/>
    </source>
</evidence>
<feature type="DNA-binding region" description="HMG box" evidence="3">
    <location>
        <begin position="84"/>
        <end position="153"/>
    </location>
</feature>
<feature type="region of interest" description="Disordered" evidence="4">
    <location>
        <begin position="26"/>
        <end position="88"/>
    </location>
</feature>
<dbReference type="CDD" id="cd01389">
    <property type="entry name" value="HMG-box_ROX1-like"/>
    <property type="match status" value="1"/>
</dbReference>
<reference evidence="6 7" key="1">
    <citation type="journal article" date="2016" name="Mol. Biol. Evol.">
        <title>Comparative Genomics of Early-Diverging Mushroom-Forming Fungi Provides Insights into the Origins of Lignocellulose Decay Capabilities.</title>
        <authorList>
            <person name="Nagy L.G."/>
            <person name="Riley R."/>
            <person name="Tritt A."/>
            <person name="Adam C."/>
            <person name="Daum C."/>
            <person name="Floudas D."/>
            <person name="Sun H."/>
            <person name="Yadav J.S."/>
            <person name="Pangilinan J."/>
            <person name="Larsson K.H."/>
            <person name="Matsuura K."/>
            <person name="Barry K."/>
            <person name="Labutti K."/>
            <person name="Kuo R."/>
            <person name="Ohm R.A."/>
            <person name="Bhattacharya S.S."/>
            <person name="Shirouzu T."/>
            <person name="Yoshinaga Y."/>
            <person name="Martin F.M."/>
            <person name="Grigoriev I.V."/>
            <person name="Hibbett D.S."/>
        </authorList>
    </citation>
    <scope>NUCLEOTIDE SEQUENCE [LARGE SCALE GENOMIC DNA]</scope>
    <source>
        <strain evidence="6 7">HHB14362 ss-1</strain>
    </source>
</reference>
<dbReference type="Gene3D" id="1.10.30.10">
    <property type="entry name" value="High mobility group box domain"/>
    <property type="match status" value="1"/>
</dbReference>
<dbReference type="InterPro" id="IPR051356">
    <property type="entry name" value="SOX/SOX-like_TF"/>
</dbReference>
<protein>
    <recommendedName>
        <fullName evidence="5">HMG box domain-containing protein</fullName>
    </recommendedName>
</protein>
<evidence type="ECO:0000313" key="7">
    <source>
        <dbReference type="Proteomes" id="UP000076761"/>
    </source>
</evidence>
<evidence type="ECO:0000256" key="3">
    <source>
        <dbReference type="PROSITE-ProRule" id="PRU00267"/>
    </source>
</evidence>